<feature type="signal peptide" evidence="1">
    <location>
        <begin position="1"/>
        <end position="21"/>
    </location>
</feature>
<name>A0AAN8EH78_9EURO</name>
<reference evidence="2 3" key="1">
    <citation type="submission" date="2022-12" db="EMBL/GenBank/DDBJ databases">
        <title>Genomic features and morphological characterization of a novel Knufia sp. strain isolated from spacecraft assembly facility.</title>
        <authorList>
            <person name="Teixeira M."/>
            <person name="Chander A.M."/>
            <person name="Stajich J.E."/>
            <person name="Venkateswaran K."/>
        </authorList>
    </citation>
    <scope>NUCLEOTIDE SEQUENCE [LARGE SCALE GENOMIC DNA]</scope>
    <source>
        <strain evidence="2 3">FJI-L2-BK-P2</strain>
    </source>
</reference>
<evidence type="ECO:0000313" key="3">
    <source>
        <dbReference type="Proteomes" id="UP001316803"/>
    </source>
</evidence>
<comment type="caution">
    <text evidence="2">The sequence shown here is derived from an EMBL/GenBank/DDBJ whole genome shotgun (WGS) entry which is preliminary data.</text>
</comment>
<protein>
    <submittedName>
        <fullName evidence="2">Uncharacterized protein</fullName>
    </submittedName>
</protein>
<sequence>MSTVSQAILNLFALASGRTHASQSAAEVYELAIELMTLKQRSDMVEQEHAIKLQVLEPHRQRLVSSKSRGLALLQRCESIDDEDVVHNIDLLRLRDQGLQEAIDHVDNDIQRMSELRSQLKSTLDALSCRMMQLLNLRTPETNLIDSSQVITEDMILPSDLDAAELETEELEAVMAELDNQADGEAVTFSSEDADAMERQSFVRQYAALRAQKADPEQSADAMHMQQDIQELHQQLLMVCDELAIRGIPCRDGCIIHKQDDDADSVGYAPRDDQWEFDANTVTQEHLEDEHRSVKENVGQGLFENAPSHIERPRADSRFEDERWLSSAELRQMLDASCERVRRWREDLDYSEDQAEQDLPTSDVEHMKSALEHLRDMEVGSNWSMPDREPMTAEEAQQSTAQIEAWARIARRNFERSLQEHPEFARLAERRTE</sequence>
<dbReference type="AlphaFoldDB" id="A0AAN8EH78"/>
<accession>A0AAN8EH78</accession>
<dbReference type="Proteomes" id="UP001316803">
    <property type="component" value="Unassembled WGS sequence"/>
</dbReference>
<evidence type="ECO:0000256" key="1">
    <source>
        <dbReference type="SAM" id="SignalP"/>
    </source>
</evidence>
<keyword evidence="3" id="KW-1185">Reference proteome</keyword>
<keyword evidence="1" id="KW-0732">Signal</keyword>
<organism evidence="2 3">
    <name type="scientific">Knufia fluminis</name>
    <dbReference type="NCBI Taxonomy" id="191047"/>
    <lineage>
        <taxon>Eukaryota</taxon>
        <taxon>Fungi</taxon>
        <taxon>Dikarya</taxon>
        <taxon>Ascomycota</taxon>
        <taxon>Pezizomycotina</taxon>
        <taxon>Eurotiomycetes</taxon>
        <taxon>Chaetothyriomycetidae</taxon>
        <taxon>Chaetothyriales</taxon>
        <taxon>Trichomeriaceae</taxon>
        <taxon>Knufia</taxon>
    </lineage>
</organism>
<dbReference type="EMBL" id="JAKLMC020000024">
    <property type="protein sequence ID" value="KAK5950757.1"/>
    <property type="molecule type" value="Genomic_DNA"/>
</dbReference>
<proteinExistence type="predicted"/>
<evidence type="ECO:0000313" key="2">
    <source>
        <dbReference type="EMBL" id="KAK5950757.1"/>
    </source>
</evidence>
<gene>
    <name evidence="2" type="ORF">OHC33_008140</name>
</gene>
<feature type="chain" id="PRO_5043049108" evidence="1">
    <location>
        <begin position="22"/>
        <end position="433"/>
    </location>
</feature>